<proteinExistence type="predicted"/>
<protein>
    <recommendedName>
        <fullName evidence="1">BstA-like C-terminal domain-containing protein</fullName>
    </recommendedName>
</protein>
<evidence type="ECO:0000313" key="2">
    <source>
        <dbReference type="EMBL" id="EFI0212496.1"/>
    </source>
</evidence>
<accession>A0A5N3FKK7</accession>
<comment type="caution">
    <text evidence="2">The sequence shown here is derived from an EMBL/GenBank/DDBJ whole genome shotgun (WGS) entry which is preliminary data.</text>
</comment>
<name>A0A5N3FKK7_ECOLX</name>
<dbReference type="InterPro" id="IPR058744">
    <property type="entry name" value="BstA-like_C"/>
</dbReference>
<dbReference type="Pfam" id="PF26567">
    <property type="entry name" value="BstA_C"/>
    <property type="match status" value="1"/>
</dbReference>
<evidence type="ECO:0000259" key="1">
    <source>
        <dbReference type="Pfam" id="PF26567"/>
    </source>
</evidence>
<gene>
    <name evidence="2" type="ORF">BG944_001622</name>
</gene>
<dbReference type="EMBL" id="AASXRC010000007">
    <property type="protein sequence ID" value="EFI0212496.1"/>
    <property type="molecule type" value="Genomic_DNA"/>
</dbReference>
<dbReference type="RefSeq" id="WP_097462633.1">
    <property type="nucleotide sequence ID" value="NZ_CP071711.1"/>
</dbReference>
<dbReference type="AlphaFoldDB" id="A0A5N3FKK7"/>
<evidence type="ECO:0000313" key="3">
    <source>
        <dbReference type="Proteomes" id="UP000521994"/>
    </source>
</evidence>
<feature type="domain" description="BstA-like C-terminal" evidence="1">
    <location>
        <begin position="160"/>
        <end position="284"/>
    </location>
</feature>
<dbReference type="Proteomes" id="UP000521994">
    <property type="component" value="Unassembled WGS sequence"/>
</dbReference>
<organism evidence="2 3">
    <name type="scientific">Escherichia coli</name>
    <dbReference type="NCBI Taxonomy" id="562"/>
    <lineage>
        <taxon>Bacteria</taxon>
        <taxon>Pseudomonadati</taxon>
        <taxon>Pseudomonadota</taxon>
        <taxon>Gammaproteobacteria</taxon>
        <taxon>Enterobacterales</taxon>
        <taxon>Enterobacteriaceae</taxon>
        <taxon>Escherichia</taxon>
    </lineage>
</organism>
<sequence length="309" mass="34902">MSEFGSQQPAPQQILDLGVSTEGVFNEIEMGVLQNGISYLTQNGLARICGVHRSNIADISREWEESFRHGVFARGRMEFISSYLQREQYNEPTLYIPINKDGSVHYAYPEVVCMAILEFYAFVSQSAATPTALQFFRELSRAGMRGYIYTALGYIPDDPWRHYHSRVSIMHGANSVPAGHFIVFNEIAGLMVDLIHAGLAVNQYTVPDISVGQHWARYWSSSNYDATIGPRQRCQHYYPEEFNQSASNPQMVYAYPDNALAVFRHWLRAVYLPTKFPKYLLSKAGLLAGGQTAALQIIDNFNNRALPNP</sequence>
<reference evidence="2 3" key="1">
    <citation type="submission" date="2020-02" db="EMBL/GenBank/DDBJ databases">
        <authorList>
            <consortium name="PulseNet: The National Subtyping Network for Foodborne Disease Surveillance"/>
            <person name="Tarr C.L."/>
            <person name="Trees E."/>
            <person name="Katz L.S."/>
            <person name="Carleton-Romer H.A."/>
            <person name="Stroika S."/>
            <person name="Kucerova Z."/>
            <person name="Roache K.F."/>
            <person name="Sabol A.L."/>
            <person name="Besser J."/>
            <person name="Gerner-Smidt P."/>
        </authorList>
    </citation>
    <scope>NUCLEOTIDE SEQUENCE [LARGE SCALE GENOMIC DNA]</scope>
    <source>
        <strain evidence="2 3">2014C-3796</strain>
    </source>
</reference>